<evidence type="ECO:0000256" key="1">
    <source>
        <dbReference type="SAM" id="Phobius"/>
    </source>
</evidence>
<dbReference type="KEGG" id="gms:SOIL9_41680"/>
<protein>
    <submittedName>
        <fullName evidence="2">Uncharacterized protein</fullName>
    </submittedName>
</protein>
<dbReference type="Proteomes" id="UP000464178">
    <property type="component" value="Chromosome"/>
</dbReference>
<sequence>MPDEPMSWWRRNQNVIWTLVAVALAVAVVLALAAWGFPNAPDGGSTLQKTGVWVLGLMPGVLILQQFIHIQLHRALLVRGSRNEWSGSGPAPARPQSTGSANVGPMYESVAVVAEEDVRRAFSTPSIIGQYAGPFITVLIIGPVLAHIVAFGAWLDSEGRIFRTGIQYGALGAYVYVLLNLSRRYFHRDITSGSAMWAVVTLALGPVLGAAVCQVLENAGLESTGTAGATLPLPPWAFRGIAFLSGMAPRSVVTIVQEFFRRFLIRTTGGQNYTPRLVPLTQVRGITADIEDRLLEEGIEDAVGLAMANPYRLLRNTPFHERQILTWMDEAILMTTFPFNWQLFENEGITGAMDLVATDGPTLATLAELVKMKAPLLQAAHSRLKSNAQLVLVMVLFAKQAGQ</sequence>
<evidence type="ECO:0000313" key="2">
    <source>
        <dbReference type="EMBL" id="VTR93546.1"/>
    </source>
</evidence>
<keyword evidence="1" id="KW-0812">Transmembrane</keyword>
<keyword evidence="1" id="KW-0472">Membrane</keyword>
<evidence type="ECO:0000313" key="3">
    <source>
        <dbReference type="Proteomes" id="UP000464178"/>
    </source>
</evidence>
<feature type="transmembrane region" description="Helical" evidence="1">
    <location>
        <begin position="135"/>
        <end position="155"/>
    </location>
</feature>
<dbReference type="EMBL" id="LR593886">
    <property type="protein sequence ID" value="VTR93546.1"/>
    <property type="molecule type" value="Genomic_DNA"/>
</dbReference>
<dbReference type="AlphaFoldDB" id="A0A6P2CYS9"/>
<keyword evidence="1" id="KW-1133">Transmembrane helix</keyword>
<feature type="transmembrane region" description="Helical" evidence="1">
    <location>
        <begin position="50"/>
        <end position="72"/>
    </location>
</feature>
<feature type="transmembrane region" description="Helical" evidence="1">
    <location>
        <begin position="161"/>
        <end position="182"/>
    </location>
</feature>
<feature type="transmembrane region" description="Helical" evidence="1">
    <location>
        <begin position="15"/>
        <end position="38"/>
    </location>
</feature>
<reference evidence="2 3" key="1">
    <citation type="submission" date="2019-05" db="EMBL/GenBank/DDBJ databases">
        <authorList>
            <consortium name="Science for Life Laboratories"/>
        </authorList>
    </citation>
    <scope>NUCLEOTIDE SEQUENCE [LARGE SCALE GENOMIC DNA]</scope>
    <source>
        <strain evidence="2">Soil9</strain>
    </source>
</reference>
<gene>
    <name evidence="2" type="ORF">SOIL9_41680</name>
</gene>
<organism evidence="2 3">
    <name type="scientific">Gemmata massiliana</name>
    <dbReference type="NCBI Taxonomy" id="1210884"/>
    <lineage>
        <taxon>Bacteria</taxon>
        <taxon>Pseudomonadati</taxon>
        <taxon>Planctomycetota</taxon>
        <taxon>Planctomycetia</taxon>
        <taxon>Gemmatales</taxon>
        <taxon>Gemmataceae</taxon>
        <taxon>Gemmata</taxon>
    </lineage>
</organism>
<keyword evidence="3" id="KW-1185">Reference proteome</keyword>
<dbReference type="RefSeq" id="WP_162668257.1">
    <property type="nucleotide sequence ID" value="NZ_LR593886.1"/>
</dbReference>
<name>A0A6P2CYS9_9BACT</name>
<accession>A0A6P2CYS9</accession>
<proteinExistence type="predicted"/>
<feature type="transmembrane region" description="Helical" evidence="1">
    <location>
        <begin position="194"/>
        <end position="216"/>
    </location>
</feature>